<evidence type="ECO:0000313" key="3">
    <source>
        <dbReference type="Proteomes" id="UP000447434"/>
    </source>
</evidence>
<keyword evidence="1" id="KW-0812">Transmembrane</keyword>
<evidence type="ECO:0000256" key="1">
    <source>
        <dbReference type="SAM" id="Phobius"/>
    </source>
</evidence>
<keyword evidence="1" id="KW-1133">Transmembrane helix</keyword>
<organism evidence="2 3">
    <name type="scientific">Lupinus albus</name>
    <name type="common">White lupine</name>
    <name type="synonym">Lupinus termis</name>
    <dbReference type="NCBI Taxonomy" id="3870"/>
    <lineage>
        <taxon>Eukaryota</taxon>
        <taxon>Viridiplantae</taxon>
        <taxon>Streptophyta</taxon>
        <taxon>Embryophyta</taxon>
        <taxon>Tracheophyta</taxon>
        <taxon>Spermatophyta</taxon>
        <taxon>Magnoliopsida</taxon>
        <taxon>eudicotyledons</taxon>
        <taxon>Gunneridae</taxon>
        <taxon>Pentapetalae</taxon>
        <taxon>rosids</taxon>
        <taxon>fabids</taxon>
        <taxon>Fabales</taxon>
        <taxon>Fabaceae</taxon>
        <taxon>Papilionoideae</taxon>
        <taxon>50 kb inversion clade</taxon>
        <taxon>genistoids sensu lato</taxon>
        <taxon>core genistoids</taxon>
        <taxon>Genisteae</taxon>
        <taxon>Lupinus</taxon>
    </lineage>
</organism>
<evidence type="ECO:0000313" key="2">
    <source>
        <dbReference type="EMBL" id="KAE9587615.1"/>
    </source>
</evidence>
<dbReference type="EMBL" id="WOCE01000023">
    <property type="protein sequence ID" value="KAE9587615.1"/>
    <property type="molecule type" value="Genomic_DNA"/>
</dbReference>
<keyword evidence="3" id="KW-1185">Reference proteome</keyword>
<accession>A0A6A4N9V1</accession>
<gene>
    <name evidence="2" type="ORF">Lalb_Chr23g0275811</name>
</gene>
<dbReference type="Proteomes" id="UP000447434">
    <property type="component" value="Chromosome 23"/>
</dbReference>
<name>A0A6A4N9V1_LUPAL</name>
<dbReference type="OrthoDB" id="10256606at2759"/>
<proteinExistence type="predicted"/>
<comment type="caution">
    <text evidence="2">The sequence shown here is derived from an EMBL/GenBank/DDBJ whole genome shotgun (WGS) entry which is preliminary data.</text>
</comment>
<feature type="transmembrane region" description="Helical" evidence="1">
    <location>
        <begin position="31"/>
        <end position="49"/>
    </location>
</feature>
<keyword evidence="1" id="KW-0472">Membrane</keyword>
<sequence>MFYLSRIEHTLPLPPSLLTLPIREALHGQGYLFYHFHFPLLPIFLYFIYYPSFWVSVTISGYCKLGSLYISSLVMVVFNLVMFRPFVGEVIAAKLLASNADGLRCMSYI</sequence>
<dbReference type="AlphaFoldDB" id="A0A6A4N9V1"/>
<feature type="transmembrane region" description="Helical" evidence="1">
    <location>
        <begin position="69"/>
        <end position="87"/>
    </location>
</feature>
<protein>
    <submittedName>
        <fullName evidence="2">Putative RNA polymerase Rpb7</fullName>
    </submittedName>
</protein>
<reference evidence="3" key="1">
    <citation type="journal article" date="2020" name="Nat. Commun.">
        <title>Genome sequence of the cluster root forming white lupin.</title>
        <authorList>
            <person name="Hufnagel B."/>
            <person name="Marques A."/>
            <person name="Soriano A."/>
            <person name="Marques L."/>
            <person name="Divol F."/>
            <person name="Doumas P."/>
            <person name="Sallet E."/>
            <person name="Mancinotti D."/>
            <person name="Carrere S."/>
            <person name="Marande W."/>
            <person name="Arribat S."/>
            <person name="Keller J."/>
            <person name="Huneau C."/>
            <person name="Blein T."/>
            <person name="Aime D."/>
            <person name="Laguerre M."/>
            <person name="Taylor J."/>
            <person name="Schubert V."/>
            <person name="Nelson M."/>
            <person name="Geu-Flores F."/>
            <person name="Crespi M."/>
            <person name="Gallardo-Guerrero K."/>
            <person name="Delaux P.-M."/>
            <person name="Salse J."/>
            <person name="Berges H."/>
            <person name="Guyot R."/>
            <person name="Gouzy J."/>
            <person name="Peret B."/>
        </authorList>
    </citation>
    <scope>NUCLEOTIDE SEQUENCE [LARGE SCALE GENOMIC DNA]</scope>
    <source>
        <strain evidence="3">cv. Amiga</strain>
    </source>
</reference>